<evidence type="ECO:0000313" key="1">
    <source>
        <dbReference type="EMBL" id="CAK7323953.1"/>
    </source>
</evidence>
<dbReference type="EMBL" id="CAWUPB010000209">
    <property type="protein sequence ID" value="CAK7323953.1"/>
    <property type="molecule type" value="Genomic_DNA"/>
</dbReference>
<dbReference type="AlphaFoldDB" id="A0AAV1QQT0"/>
<comment type="caution">
    <text evidence="1">The sequence shown here is derived from an EMBL/GenBank/DDBJ whole genome shotgun (WGS) entry which is preliminary data.</text>
</comment>
<proteinExistence type="predicted"/>
<evidence type="ECO:0000313" key="2">
    <source>
        <dbReference type="Proteomes" id="UP001314170"/>
    </source>
</evidence>
<name>A0AAV1QQT0_9ROSI</name>
<accession>A0AAV1QQT0</accession>
<keyword evidence="2" id="KW-1185">Reference proteome</keyword>
<protein>
    <submittedName>
        <fullName evidence="1">Uncharacterized protein</fullName>
    </submittedName>
</protein>
<sequence>MRDWFSEQSIEAEVLIVPVVAASPPPRGAEVDAMYRIRYASGRVACVLLEGEIRKERKIEEEKSIAVLQKGNDAFLHKSALVRA</sequence>
<dbReference type="Proteomes" id="UP001314170">
    <property type="component" value="Unassembled WGS sequence"/>
</dbReference>
<gene>
    <name evidence="1" type="ORF">DCAF_LOCUS1583</name>
</gene>
<organism evidence="1 2">
    <name type="scientific">Dovyalis caffra</name>
    <dbReference type="NCBI Taxonomy" id="77055"/>
    <lineage>
        <taxon>Eukaryota</taxon>
        <taxon>Viridiplantae</taxon>
        <taxon>Streptophyta</taxon>
        <taxon>Embryophyta</taxon>
        <taxon>Tracheophyta</taxon>
        <taxon>Spermatophyta</taxon>
        <taxon>Magnoliopsida</taxon>
        <taxon>eudicotyledons</taxon>
        <taxon>Gunneridae</taxon>
        <taxon>Pentapetalae</taxon>
        <taxon>rosids</taxon>
        <taxon>fabids</taxon>
        <taxon>Malpighiales</taxon>
        <taxon>Salicaceae</taxon>
        <taxon>Flacourtieae</taxon>
        <taxon>Dovyalis</taxon>
    </lineage>
</organism>
<reference evidence="1 2" key="1">
    <citation type="submission" date="2024-01" db="EMBL/GenBank/DDBJ databases">
        <authorList>
            <person name="Waweru B."/>
        </authorList>
    </citation>
    <scope>NUCLEOTIDE SEQUENCE [LARGE SCALE GENOMIC DNA]</scope>
</reference>